<organism evidence="1 2">
    <name type="scientific">Allokutzneria albata</name>
    <name type="common">Kibdelosporangium albatum</name>
    <dbReference type="NCBI Taxonomy" id="211114"/>
    <lineage>
        <taxon>Bacteria</taxon>
        <taxon>Bacillati</taxon>
        <taxon>Actinomycetota</taxon>
        <taxon>Actinomycetes</taxon>
        <taxon>Pseudonocardiales</taxon>
        <taxon>Pseudonocardiaceae</taxon>
        <taxon>Allokutzneria</taxon>
    </lineage>
</organism>
<name>A0A1G9SWK8_ALLAB</name>
<accession>A0A1G9SWK8</accession>
<protein>
    <submittedName>
        <fullName evidence="1">Regulatory protein, tetR family</fullName>
    </submittedName>
</protein>
<dbReference type="InterPro" id="IPR036271">
    <property type="entry name" value="Tet_transcr_reg_TetR-rel_C_sf"/>
</dbReference>
<dbReference type="eggNOG" id="COG1309">
    <property type="taxonomic scope" value="Bacteria"/>
</dbReference>
<dbReference type="Proteomes" id="UP000183376">
    <property type="component" value="Chromosome I"/>
</dbReference>
<gene>
    <name evidence="1" type="ORF">SAMN04489726_1396</name>
</gene>
<dbReference type="SUPFAM" id="SSF46689">
    <property type="entry name" value="Homeodomain-like"/>
    <property type="match status" value="1"/>
</dbReference>
<dbReference type="Gene3D" id="1.10.357.10">
    <property type="entry name" value="Tetracycline Repressor, domain 2"/>
    <property type="match status" value="1"/>
</dbReference>
<reference evidence="1 2" key="1">
    <citation type="submission" date="2016-10" db="EMBL/GenBank/DDBJ databases">
        <authorList>
            <person name="de Groot N.N."/>
        </authorList>
    </citation>
    <scope>NUCLEOTIDE SEQUENCE [LARGE SCALE GENOMIC DNA]</scope>
    <source>
        <strain evidence="1 2">DSM 44149</strain>
    </source>
</reference>
<dbReference type="SUPFAM" id="SSF48498">
    <property type="entry name" value="Tetracyclin repressor-like, C-terminal domain"/>
    <property type="match status" value="1"/>
</dbReference>
<dbReference type="AlphaFoldDB" id="A0A1G9SWK8"/>
<dbReference type="InterPro" id="IPR009057">
    <property type="entry name" value="Homeodomain-like_sf"/>
</dbReference>
<evidence type="ECO:0000313" key="1">
    <source>
        <dbReference type="EMBL" id="SDM39235.1"/>
    </source>
</evidence>
<keyword evidence="2" id="KW-1185">Reference proteome</keyword>
<sequence length="233" mass="24802">MPRAAGGRPARIAVADIVRAGRELGMRRLSVKAVAARLGVTPTALYRHVDGRWGLERLVGESILAELRLDDDPEHDVPRHLLSFAMQLRAFALRHPGLVGYLQLLFPRGESGQRLLAAEVEALGRRGYAADAAIVLSGAVASLAIAMTASQENSEAAEVADADGLTREREAVVDRLAQDERLGAAPTTLPQIPRAEYVRLLLTASIRGLVEVCPPGRPVAEMIADLAATGVGV</sequence>
<dbReference type="STRING" id="211114.SAMN04489726_1396"/>
<dbReference type="EMBL" id="LT629701">
    <property type="protein sequence ID" value="SDM39235.1"/>
    <property type="molecule type" value="Genomic_DNA"/>
</dbReference>
<evidence type="ECO:0000313" key="2">
    <source>
        <dbReference type="Proteomes" id="UP000183376"/>
    </source>
</evidence>
<dbReference type="RefSeq" id="WP_030433654.1">
    <property type="nucleotide sequence ID" value="NZ_JOEF01000049.1"/>
</dbReference>
<proteinExistence type="predicted"/>